<dbReference type="InterPro" id="IPR002347">
    <property type="entry name" value="SDR_fam"/>
</dbReference>
<gene>
    <name evidence="5" type="ORF">FRX48_01604</name>
</gene>
<comment type="caution">
    <text evidence="5">The sequence shown here is derived from an EMBL/GenBank/DDBJ whole genome shotgun (WGS) entry which is preliminary data.</text>
</comment>
<dbReference type="FunFam" id="3.40.50.720:FF:000084">
    <property type="entry name" value="Short-chain dehydrogenase reductase"/>
    <property type="match status" value="1"/>
</dbReference>
<dbReference type="PRINTS" id="PR00080">
    <property type="entry name" value="SDRFAMILY"/>
</dbReference>
<dbReference type="InterPro" id="IPR020904">
    <property type="entry name" value="Sc_DH/Rdtase_CS"/>
</dbReference>
<name>A0A5M8Q1K7_9LECA</name>
<dbReference type="AlphaFoldDB" id="A0A5M8Q1K7"/>
<dbReference type="GO" id="GO:0016614">
    <property type="term" value="F:oxidoreductase activity, acting on CH-OH group of donors"/>
    <property type="evidence" value="ECO:0007669"/>
    <property type="project" value="UniProtKB-ARBA"/>
</dbReference>
<dbReference type="PRINTS" id="PR00081">
    <property type="entry name" value="GDHRDH"/>
</dbReference>
<dbReference type="InterPro" id="IPR036291">
    <property type="entry name" value="NAD(P)-bd_dom_sf"/>
</dbReference>
<dbReference type="SMART" id="SM00822">
    <property type="entry name" value="PKS_KR"/>
    <property type="match status" value="1"/>
</dbReference>
<dbReference type="EMBL" id="VXIT01000002">
    <property type="protein sequence ID" value="KAA6414854.1"/>
    <property type="molecule type" value="Genomic_DNA"/>
</dbReference>
<dbReference type="OrthoDB" id="47007at2759"/>
<dbReference type="PANTHER" id="PTHR48107">
    <property type="entry name" value="NADPH-DEPENDENT ALDEHYDE REDUCTASE-LIKE PROTEIN, CHLOROPLASTIC-RELATED"/>
    <property type="match status" value="1"/>
</dbReference>
<dbReference type="InterPro" id="IPR057326">
    <property type="entry name" value="KR_dom"/>
</dbReference>
<evidence type="ECO:0000256" key="1">
    <source>
        <dbReference type="ARBA" id="ARBA00006484"/>
    </source>
</evidence>
<evidence type="ECO:0000313" key="6">
    <source>
        <dbReference type="Proteomes" id="UP000324767"/>
    </source>
</evidence>
<organism evidence="5 6">
    <name type="scientific">Lasallia pustulata</name>
    <dbReference type="NCBI Taxonomy" id="136370"/>
    <lineage>
        <taxon>Eukaryota</taxon>
        <taxon>Fungi</taxon>
        <taxon>Dikarya</taxon>
        <taxon>Ascomycota</taxon>
        <taxon>Pezizomycotina</taxon>
        <taxon>Lecanoromycetes</taxon>
        <taxon>OSLEUM clade</taxon>
        <taxon>Umbilicariomycetidae</taxon>
        <taxon>Umbilicariales</taxon>
        <taxon>Umbilicariaceae</taxon>
        <taxon>Lasallia</taxon>
    </lineage>
</organism>
<reference evidence="5 6" key="1">
    <citation type="submission" date="2019-09" db="EMBL/GenBank/DDBJ databases">
        <title>The hologenome of the rock-dwelling lichen Lasallia pustulata.</title>
        <authorList>
            <person name="Greshake Tzovaras B."/>
            <person name="Segers F."/>
            <person name="Bicker A."/>
            <person name="Dal Grande F."/>
            <person name="Otte J."/>
            <person name="Hankeln T."/>
            <person name="Schmitt I."/>
            <person name="Ebersberger I."/>
        </authorList>
    </citation>
    <scope>NUCLEOTIDE SEQUENCE [LARGE SCALE GENOMIC DNA]</scope>
    <source>
        <strain evidence="5">A1-1</strain>
    </source>
</reference>
<dbReference type="SUPFAM" id="SSF51735">
    <property type="entry name" value="NAD(P)-binding Rossmann-fold domains"/>
    <property type="match status" value="1"/>
</dbReference>
<dbReference type="PROSITE" id="PS00061">
    <property type="entry name" value="ADH_SHORT"/>
    <property type="match status" value="1"/>
</dbReference>
<keyword evidence="2" id="KW-0521">NADP</keyword>
<dbReference type="Gene3D" id="3.40.50.720">
    <property type="entry name" value="NAD(P)-binding Rossmann-like Domain"/>
    <property type="match status" value="1"/>
</dbReference>
<dbReference type="Proteomes" id="UP000324767">
    <property type="component" value="Unassembled WGS sequence"/>
</dbReference>
<evidence type="ECO:0000313" key="5">
    <source>
        <dbReference type="EMBL" id="KAA6414854.1"/>
    </source>
</evidence>
<protein>
    <submittedName>
        <fullName evidence="5">ESC reductase</fullName>
    </submittedName>
</protein>
<accession>A0A5M8Q1K7</accession>
<comment type="similarity">
    <text evidence="1">Belongs to the short-chain dehydrogenases/reductases (SDR) family.</text>
</comment>
<sequence>MSSAAPHLLKGKVALVTGSSRGMGRQNAIALAQHGASVVVNYVKGAAPAEEVVKEIESHGSKAIAIQADISKPEQVEKLFTEAVKHFGQLNIVMSNSGLEHFGAIDEVTPADFDRIFNVNTRGQFFVAQQAYKHLSNPGRLILISSISAQATGVHNHAVYSGSKAAVEAFARCFACDFGSKQITVNAIAPGGVKTDMYVEAARKYIPGGDTWTDDQLDKAVNAFSPLGRMGYPEDIAKVVVWLASDYAGWVNGQTIRISGGAAV</sequence>
<feature type="domain" description="Ketoreductase" evidence="4">
    <location>
        <begin position="12"/>
        <end position="196"/>
    </location>
</feature>
<evidence type="ECO:0000256" key="2">
    <source>
        <dbReference type="ARBA" id="ARBA00022857"/>
    </source>
</evidence>
<proteinExistence type="inferred from homology"/>
<evidence type="ECO:0000259" key="4">
    <source>
        <dbReference type="SMART" id="SM00822"/>
    </source>
</evidence>
<keyword evidence="3" id="KW-0560">Oxidoreductase</keyword>
<dbReference type="Pfam" id="PF13561">
    <property type="entry name" value="adh_short_C2"/>
    <property type="match status" value="1"/>
</dbReference>
<dbReference type="PANTHER" id="PTHR48107:SF7">
    <property type="entry name" value="RE15974P"/>
    <property type="match status" value="1"/>
</dbReference>
<evidence type="ECO:0000256" key="3">
    <source>
        <dbReference type="ARBA" id="ARBA00023002"/>
    </source>
</evidence>